<dbReference type="InterPro" id="IPR050721">
    <property type="entry name" value="Trk_Ktr_HKT_K-transport"/>
</dbReference>
<evidence type="ECO:0000259" key="7">
    <source>
        <dbReference type="PROSITE" id="PS51201"/>
    </source>
</evidence>
<evidence type="ECO:0000256" key="1">
    <source>
        <dbReference type="ARBA" id="ARBA00017378"/>
    </source>
</evidence>
<keyword evidence="3" id="KW-0633">Potassium transport</keyword>
<keyword evidence="2" id="KW-0813">Transport</keyword>
<protein>
    <recommendedName>
        <fullName evidence="1">Trk system potassium uptake protein TrkA</fullName>
    </recommendedName>
</protein>
<feature type="domain" description="RCK C-terminal" evidence="8">
    <location>
        <begin position="365"/>
        <end position="446"/>
    </location>
</feature>
<keyword evidence="4" id="KW-0630">Potassium</keyword>
<dbReference type="InterPro" id="IPR006037">
    <property type="entry name" value="RCK_C"/>
</dbReference>
<dbReference type="PROSITE" id="PS51202">
    <property type="entry name" value="RCK_C"/>
    <property type="match status" value="2"/>
</dbReference>
<evidence type="ECO:0000256" key="6">
    <source>
        <dbReference type="ARBA" id="ARBA00023065"/>
    </source>
</evidence>
<dbReference type="Gene3D" id="3.30.70.1450">
    <property type="entry name" value="Regulator of K+ conductance, C-terminal domain"/>
    <property type="match status" value="2"/>
</dbReference>
<dbReference type="Pfam" id="PF02254">
    <property type="entry name" value="TrkA_N"/>
    <property type="match status" value="2"/>
</dbReference>
<sequence length="463" mass="51510">MYIIIVGAGKLGYQLSEMFSLKENHVALVDINEEALLKANSSIDLLTVNANGMNLKVLEELNVNSADMLIAVTSKDETNMLIANLAKKLGCKKVIARIRNPEHTSQIKFLKEHLCIDYVSNPELEVAKEIGKNILKSEAVNMEDFAKGRVGMFEYKLTSSSEWINHPLKDLTLPKRSLIVAVLRDGKMTIPNGFTVLNEGDIIYLIGVKEELEKHSKKELQLTPHRKTRRVMILGGGKAAFYLSKMLIKSGVVVKIVERDKERCKNLAQTLPEALIIHGDATDINLLIDEDFGEMDGLVLFTGFDEENILLSMVAKKHGVPKIITKVSKPNYVNIIEELGLEMAINPVLISAAGIMRYVHGGRLLSISMILGGHAEVMEIIAQEDSKIVDKPLHKLNIPTGIIIGAVVRGGKVYIPDGNTIIHPGNRVVIFCLKEETSKIEPLFYKTKRGILNELWRGNKTHR</sequence>
<evidence type="ECO:0000256" key="5">
    <source>
        <dbReference type="ARBA" id="ARBA00023027"/>
    </source>
</evidence>
<comment type="caution">
    <text evidence="9">The sequence shown here is derived from an EMBL/GenBank/DDBJ whole genome shotgun (WGS) entry which is preliminary data.</text>
</comment>
<dbReference type="NCBIfam" id="NF007039">
    <property type="entry name" value="PRK09496.3-2"/>
    <property type="match status" value="1"/>
</dbReference>
<evidence type="ECO:0000256" key="2">
    <source>
        <dbReference type="ARBA" id="ARBA00022448"/>
    </source>
</evidence>
<keyword evidence="5" id="KW-0520">NAD</keyword>
<name>A0ABS4KIX5_9FIRM</name>
<dbReference type="EMBL" id="JAGGLI010000014">
    <property type="protein sequence ID" value="MBP2027710.1"/>
    <property type="molecule type" value="Genomic_DNA"/>
</dbReference>
<dbReference type="InterPro" id="IPR006036">
    <property type="entry name" value="K_uptake_TrkA"/>
</dbReference>
<dbReference type="PANTHER" id="PTHR43833">
    <property type="entry name" value="POTASSIUM CHANNEL PROTEIN 2-RELATED-RELATED"/>
    <property type="match status" value="1"/>
</dbReference>
<evidence type="ECO:0000259" key="8">
    <source>
        <dbReference type="PROSITE" id="PS51202"/>
    </source>
</evidence>
<dbReference type="NCBIfam" id="NF007032">
    <property type="entry name" value="PRK09496.1-4"/>
    <property type="match status" value="1"/>
</dbReference>
<proteinExistence type="predicted"/>
<organism evidence="9 10">
    <name type="scientific">Acetoanaerobium pronyense</name>
    <dbReference type="NCBI Taxonomy" id="1482736"/>
    <lineage>
        <taxon>Bacteria</taxon>
        <taxon>Bacillati</taxon>
        <taxon>Bacillota</taxon>
        <taxon>Clostridia</taxon>
        <taxon>Peptostreptococcales</taxon>
        <taxon>Filifactoraceae</taxon>
        <taxon>Acetoanaerobium</taxon>
    </lineage>
</organism>
<dbReference type="Pfam" id="PF02080">
    <property type="entry name" value="TrkA_C"/>
    <property type="match status" value="2"/>
</dbReference>
<dbReference type="Gene3D" id="3.40.50.720">
    <property type="entry name" value="NAD(P)-binding Rossmann-like Domain"/>
    <property type="match status" value="2"/>
</dbReference>
<feature type="domain" description="RCK N-terminal" evidence="7">
    <location>
        <begin position="1"/>
        <end position="120"/>
    </location>
</feature>
<dbReference type="NCBIfam" id="NF007041">
    <property type="entry name" value="PRK09496.3-4"/>
    <property type="match status" value="1"/>
</dbReference>
<dbReference type="RefSeq" id="WP_209660772.1">
    <property type="nucleotide sequence ID" value="NZ_JAGGLI010000014.1"/>
</dbReference>
<accession>A0ABS4KIX5</accession>
<reference evidence="9 10" key="1">
    <citation type="submission" date="2021-03" db="EMBL/GenBank/DDBJ databases">
        <title>Genomic Encyclopedia of Type Strains, Phase IV (KMG-IV): sequencing the most valuable type-strain genomes for metagenomic binning, comparative biology and taxonomic classification.</title>
        <authorList>
            <person name="Goeker M."/>
        </authorList>
    </citation>
    <scope>NUCLEOTIDE SEQUENCE [LARGE SCALE GENOMIC DNA]</scope>
    <source>
        <strain evidence="9 10">DSM 27512</strain>
    </source>
</reference>
<evidence type="ECO:0000256" key="3">
    <source>
        <dbReference type="ARBA" id="ARBA00022538"/>
    </source>
</evidence>
<dbReference type="SUPFAM" id="SSF51735">
    <property type="entry name" value="NAD(P)-binding Rossmann-fold domains"/>
    <property type="match status" value="2"/>
</dbReference>
<gene>
    <name evidence="9" type="ORF">J2Z35_001507</name>
</gene>
<dbReference type="NCBIfam" id="NF007031">
    <property type="entry name" value="PRK09496.1-2"/>
    <property type="match status" value="1"/>
</dbReference>
<evidence type="ECO:0000313" key="9">
    <source>
        <dbReference type="EMBL" id="MBP2027710.1"/>
    </source>
</evidence>
<dbReference type="SUPFAM" id="SSF116726">
    <property type="entry name" value="TrkA C-terminal domain-like"/>
    <property type="match status" value="2"/>
</dbReference>
<keyword evidence="6" id="KW-0406">Ion transport</keyword>
<dbReference type="PROSITE" id="PS51201">
    <property type="entry name" value="RCK_N"/>
    <property type="match status" value="2"/>
</dbReference>
<dbReference type="Proteomes" id="UP001314903">
    <property type="component" value="Unassembled WGS sequence"/>
</dbReference>
<dbReference type="InterPro" id="IPR036291">
    <property type="entry name" value="NAD(P)-bd_dom_sf"/>
</dbReference>
<keyword evidence="10" id="KW-1185">Reference proteome</keyword>
<evidence type="ECO:0000256" key="4">
    <source>
        <dbReference type="ARBA" id="ARBA00022958"/>
    </source>
</evidence>
<dbReference type="PRINTS" id="PR00335">
    <property type="entry name" value="KUPTAKETRKA"/>
</dbReference>
<evidence type="ECO:0000313" key="10">
    <source>
        <dbReference type="Proteomes" id="UP001314903"/>
    </source>
</evidence>
<dbReference type="InterPro" id="IPR036721">
    <property type="entry name" value="RCK_C_sf"/>
</dbReference>
<dbReference type="PANTHER" id="PTHR43833:SF5">
    <property type="entry name" value="TRK SYSTEM POTASSIUM UPTAKE PROTEIN TRKA"/>
    <property type="match status" value="1"/>
</dbReference>
<feature type="domain" description="RCK N-terminal" evidence="7">
    <location>
        <begin position="228"/>
        <end position="349"/>
    </location>
</feature>
<dbReference type="InterPro" id="IPR003148">
    <property type="entry name" value="RCK_N"/>
</dbReference>
<feature type="domain" description="RCK C-terminal" evidence="8">
    <location>
        <begin position="140"/>
        <end position="221"/>
    </location>
</feature>